<reference evidence="1 2" key="1">
    <citation type="submission" date="2014-11" db="EMBL/GenBank/DDBJ databases">
        <title>Genome sequence of Microbacterium mangrovi MUSC 115(T).</title>
        <authorList>
            <person name="Lee L.-H."/>
        </authorList>
    </citation>
    <scope>NUCLEOTIDE SEQUENCE [LARGE SCALE GENOMIC DNA]</scope>
    <source>
        <strain evidence="1 2">MUSC 115</strain>
    </source>
</reference>
<comment type="caution">
    <text evidence="1">The sequence shown here is derived from an EMBL/GenBank/DDBJ whole genome shotgun (WGS) entry which is preliminary data.</text>
</comment>
<gene>
    <name evidence="1" type="ORF">LK09_01010</name>
</gene>
<evidence type="ECO:0000313" key="2">
    <source>
        <dbReference type="Proteomes" id="UP000031030"/>
    </source>
</evidence>
<protein>
    <submittedName>
        <fullName evidence="1">Uncharacterized protein</fullName>
    </submittedName>
</protein>
<dbReference type="STRING" id="1348253.LK09_01010"/>
<name>A0A0B2AE71_9MICO</name>
<proteinExistence type="predicted"/>
<sequence>MARIANPSYFRAEAVGIDWAAIAKLRGQQLGDKVPTRSIRLAWACHADLGVPHGVFTVWQRPVSGQDAAPVEATTETAPDGSLRLDWGTAAGRVVIDCTVADPTQPVVVRLCWRTGSKESVTAMGTAGPGIPTAHVELRTPGATCALVTNAVNPVARVVPLDDIVNAPDWKQLEFVGLPVLPGGIGGTDYDGEKQGLVSAPMPARDAALDRLSRGGPLVGWPATLPSGVTAPLWQAPDPGRFVDRIDAELLDRIAPLYAPGLPENQQAQLTNRVGVDGPDAAHPASLDAAPWPLLAVPAVTDPFANLALGFGTAYPLGGRQVVIAQQAAVEFLVTADYSAGPVFRASGSGWNVEVPLPGGEYAAYAPPVAHLQTPAPLPLTAARYSLQPPVAIDAPWRENVRTSWPPLSADAGMVRVTQFATVRTPAGAASATALFPFETDVDGWRIPNVPPLAPGATTLSSTDPVTDIPLGSGGRTELYAAALSDVYGVWSAWSEALYSGTEPPAPPPMLANLKLRATYAGTAQCPATLDVDVLVEWQERTTTGVEFSAVFFPMAGQSTPPPAGIGAESVPAGAVRQSFSISFAGDVPTGVGCTVTPLDENGVPAAAAGAGQGEPRRFAVHVDLGPLDYGVTDRWGVDVWARRSLAVGPTPTDWAPDDPARAMLASAGSPVPVIPATSPLPGVPLASLPDADGRSHVRVVWGAASGAVKTFVVWQASEDYLRERCGAPEPAASDVPGARLVVLRQLLVDHPEECRLAFRRVADMPPDRREADIPLARGATGMQFFVVTSTTPSGVDSPWPYNTAGHDYTQVFIAPKVMQPAQPLARPAITAAGADVDLEVASTVPVSRFRVYSAHSFDAARRADSMGAPAFVTATAPGAGDVDLVTGQPIFRGHWAGALAPSWKTWYVRTVAEPDTSGIPERAWRGILSPASDITTVRVPPATPTDLDPLVVESVTPDHSVLVARTSTAAPVADTDFGPHLVGAVTAASLTGADADAAVLTALSAVPADPPLTAPAPGVALVIRGDRAAGRTPLAVWFSRADPTQPVDVALRLVDPLGRAVVQLAHVDGWITATPPNLELVAVTRVSPTAAVVTVSSTEDRTVVPPFVLSVSASRRVIVRPPFGPLPGIGGPPGRGGGIGEAPIAGRGIPIVPGPIVPGPLGPTLTASIDLPSIRPAGVLPPRPFPPRPPVNGIRFSYRDEPGGALYDIYIPLATPFAATVMLTSPQGPHTSVRAAG</sequence>
<dbReference type="OrthoDB" id="1490305at2"/>
<dbReference type="EMBL" id="JTDK01000001">
    <property type="protein sequence ID" value="KHK99936.1"/>
    <property type="molecule type" value="Genomic_DNA"/>
</dbReference>
<accession>A0A0B2AE71</accession>
<dbReference type="RefSeq" id="WP_039394431.1">
    <property type="nucleotide sequence ID" value="NZ_JTDK01000001.1"/>
</dbReference>
<evidence type="ECO:0000313" key="1">
    <source>
        <dbReference type="EMBL" id="KHK99936.1"/>
    </source>
</evidence>
<keyword evidence="2" id="KW-1185">Reference proteome</keyword>
<organism evidence="1 2">
    <name type="scientific">Microbacterium mangrovi</name>
    <dbReference type="NCBI Taxonomy" id="1348253"/>
    <lineage>
        <taxon>Bacteria</taxon>
        <taxon>Bacillati</taxon>
        <taxon>Actinomycetota</taxon>
        <taxon>Actinomycetes</taxon>
        <taxon>Micrococcales</taxon>
        <taxon>Microbacteriaceae</taxon>
        <taxon>Microbacterium</taxon>
    </lineage>
</organism>
<dbReference type="Proteomes" id="UP000031030">
    <property type="component" value="Unassembled WGS sequence"/>
</dbReference>
<dbReference type="AlphaFoldDB" id="A0A0B2AE71"/>